<dbReference type="STRING" id="1817760.A2151_00300"/>
<dbReference type="UniPathway" id="UPA00078"/>
<comment type="caution">
    <text evidence="10">The sequence shown here is derived from an EMBL/GenBank/DDBJ whole genome shotgun (WGS) entry which is preliminary data.</text>
</comment>
<protein>
    <recommendedName>
        <fullName evidence="3 8">Malonyl-[acyl-carrier protein] O-methyltransferase</fullName>
        <shortName evidence="8">Malonyl-ACP O-methyltransferase</shortName>
        <ecNumber evidence="3 8">2.1.1.197</ecNumber>
    </recommendedName>
    <alternativeName>
        <fullName evidence="8">Biotin synthesis protein BioC</fullName>
    </alternativeName>
</protein>
<dbReference type="GO" id="GO:0102130">
    <property type="term" value="F:malonyl-CoA methyltransferase activity"/>
    <property type="evidence" value="ECO:0007669"/>
    <property type="project" value="UniProtKB-EC"/>
</dbReference>
<comment type="function">
    <text evidence="8">Converts the free carboxyl group of a malonyl-thioester to its methyl ester by transfer of a methyl group from S-adenosyl-L-methionine (SAM). It allows to synthesize pimeloyl-ACP via the fatty acid synthetic pathway.</text>
</comment>
<gene>
    <name evidence="8" type="primary">bioC</name>
    <name evidence="10" type="ORF">A2151_00300</name>
</gene>
<dbReference type="AlphaFoldDB" id="A0A1F6TUH5"/>
<feature type="domain" description="Methyltransferase type 11" evidence="9">
    <location>
        <begin position="57"/>
        <end position="157"/>
    </location>
</feature>
<dbReference type="InterPro" id="IPR013216">
    <property type="entry name" value="Methyltransf_11"/>
</dbReference>
<comment type="similarity">
    <text evidence="8">Belongs to the methyltransferase superfamily.</text>
</comment>
<evidence type="ECO:0000256" key="1">
    <source>
        <dbReference type="ARBA" id="ARBA00000852"/>
    </source>
</evidence>
<dbReference type="Proteomes" id="UP000178885">
    <property type="component" value="Unassembled WGS sequence"/>
</dbReference>
<dbReference type="InterPro" id="IPR029063">
    <property type="entry name" value="SAM-dependent_MTases_sf"/>
</dbReference>
<organism evidence="10 11">
    <name type="scientific">Candidatus Muproteobacteria bacterium RBG_16_65_34</name>
    <dbReference type="NCBI Taxonomy" id="1817760"/>
    <lineage>
        <taxon>Bacteria</taxon>
        <taxon>Pseudomonadati</taxon>
        <taxon>Pseudomonadota</taxon>
        <taxon>Candidatus Muproteobacteria</taxon>
    </lineage>
</organism>
<name>A0A1F6TUH5_9PROT</name>
<keyword evidence="6 8" id="KW-0949">S-adenosyl-L-methionine</keyword>
<evidence type="ECO:0000256" key="3">
    <source>
        <dbReference type="ARBA" id="ARBA00012327"/>
    </source>
</evidence>
<dbReference type="NCBIfam" id="TIGR02072">
    <property type="entry name" value="BioC"/>
    <property type="match status" value="1"/>
</dbReference>
<dbReference type="SUPFAM" id="SSF53335">
    <property type="entry name" value="S-adenosyl-L-methionine-dependent methyltransferases"/>
    <property type="match status" value="1"/>
</dbReference>
<dbReference type="GO" id="GO:0010340">
    <property type="term" value="F:carboxyl-O-methyltransferase activity"/>
    <property type="evidence" value="ECO:0007669"/>
    <property type="project" value="UniProtKB-UniRule"/>
</dbReference>
<keyword evidence="7 8" id="KW-0093">Biotin biosynthesis</keyword>
<comment type="catalytic activity">
    <reaction evidence="1 8">
        <text>malonyl-[ACP] + S-adenosyl-L-methionine = malonyl-[ACP] methyl ester + S-adenosyl-L-homocysteine</text>
        <dbReference type="Rhea" id="RHEA:17105"/>
        <dbReference type="Rhea" id="RHEA-COMP:9623"/>
        <dbReference type="Rhea" id="RHEA-COMP:9954"/>
        <dbReference type="ChEBI" id="CHEBI:57856"/>
        <dbReference type="ChEBI" id="CHEBI:59789"/>
        <dbReference type="ChEBI" id="CHEBI:78449"/>
        <dbReference type="ChEBI" id="CHEBI:78845"/>
        <dbReference type="EC" id="2.1.1.197"/>
    </reaction>
</comment>
<dbReference type="GO" id="GO:0009102">
    <property type="term" value="P:biotin biosynthetic process"/>
    <property type="evidence" value="ECO:0007669"/>
    <property type="project" value="UniProtKB-UniRule"/>
</dbReference>
<dbReference type="InterPro" id="IPR011814">
    <property type="entry name" value="BioC"/>
</dbReference>
<keyword evidence="4 8" id="KW-0489">Methyltransferase</keyword>
<evidence type="ECO:0000259" key="9">
    <source>
        <dbReference type="Pfam" id="PF08241"/>
    </source>
</evidence>
<dbReference type="CDD" id="cd02440">
    <property type="entry name" value="AdoMet_MTases"/>
    <property type="match status" value="1"/>
</dbReference>
<dbReference type="EMBL" id="MFSU01000019">
    <property type="protein sequence ID" value="OGI48777.1"/>
    <property type="molecule type" value="Genomic_DNA"/>
</dbReference>
<keyword evidence="5 8" id="KW-0808">Transferase</keyword>
<dbReference type="GO" id="GO:0032259">
    <property type="term" value="P:methylation"/>
    <property type="evidence" value="ECO:0007669"/>
    <property type="project" value="UniProtKB-KW"/>
</dbReference>
<reference evidence="10 11" key="1">
    <citation type="journal article" date="2016" name="Nat. Commun.">
        <title>Thousands of microbial genomes shed light on interconnected biogeochemical processes in an aquifer system.</title>
        <authorList>
            <person name="Anantharaman K."/>
            <person name="Brown C.T."/>
            <person name="Hug L.A."/>
            <person name="Sharon I."/>
            <person name="Castelle C.J."/>
            <person name="Probst A.J."/>
            <person name="Thomas B.C."/>
            <person name="Singh A."/>
            <person name="Wilkins M.J."/>
            <person name="Karaoz U."/>
            <person name="Brodie E.L."/>
            <person name="Williams K.H."/>
            <person name="Hubbard S.S."/>
            <person name="Banfield J.F."/>
        </authorList>
    </citation>
    <scope>NUCLEOTIDE SEQUENCE [LARGE SCALE GENOMIC DNA]</scope>
</reference>
<comment type="pathway">
    <text evidence="2 8">Cofactor biosynthesis; biotin biosynthesis.</text>
</comment>
<evidence type="ECO:0000313" key="10">
    <source>
        <dbReference type="EMBL" id="OGI48777.1"/>
    </source>
</evidence>
<dbReference type="EC" id="2.1.1.197" evidence="3 8"/>
<evidence type="ECO:0000256" key="5">
    <source>
        <dbReference type="ARBA" id="ARBA00022679"/>
    </source>
</evidence>
<evidence type="ECO:0000256" key="8">
    <source>
        <dbReference type="HAMAP-Rule" id="MF_00835"/>
    </source>
</evidence>
<evidence type="ECO:0000256" key="6">
    <source>
        <dbReference type="ARBA" id="ARBA00022691"/>
    </source>
</evidence>
<evidence type="ECO:0000256" key="2">
    <source>
        <dbReference type="ARBA" id="ARBA00004746"/>
    </source>
</evidence>
<dbReference type="GO" id="GO:0008757">
    <property type="term" value="F:S-adenosylmethionine-dependent methyltransferase activity"/>
    <property type="evidence" value="ECO:0007669"/>
    <property type="project" value="InterPro"/>
</dbReference>
<proteinExistence type="inferred from homology"/>
<evidence type="ECO:0000256" key="4">
    <source>
        <dbReference type="ARBA" id="ARBA00022603"/>
    </source>
</evidence>
<evidence type="ECO:0000256" key="7">
    <source>
        <dbReference type="ARBA" id="ARBA00022756"/>
    </source>
</evidence>
<dbReference type="Pfam" id="PF08241">
    <property type="entry name" value="Methyltransf_11"/>
    <property type="match status" value="1"/>
</dbReference>
<accession>A0A1F6TUH5</accession>
<dbReference type="Gene3D" id="3.40.50.150">
    <property type="entry name" value="Vaccinia Virus protein VP39"/>
    <property type="match status" value="1"/>
</dbReference>
<dbReference type="InterPro" id="IPR050602">
    <property type="entry name" value="Malonyl-ACP_OMT"/>
</dbReference>
<dbReference type="PANTHER" id="PTHR13090:SF1">
    <property type="entry name" value="ARGININE-HYDROXYLASE NDUFAF5, MITOCHONDRIAL"/>
    <property type="match status" value="1"/>
</dbReference>
<sequence length="308" mass="34147">MAKNDNSATFALDKAQVRATFERAAQSYDAVAVLQREVADRMLERLELVKFRPETILDAGCGTGYGARALARRYPHARIVGLDIAAAMAARAREKSGWWNRLARRRQRFVCGDAERLPLADGSVDMVVSNLTLQWCRPEQTFAEFRRVLRPGGLLMFTTFGPDTLKELRAAWGAADASVHVHAFLDMHDLGDMLVRALLADPVMDVERLTLTYKDALEVLRDLKQLGAHNVAQARARGLTGKERFARFKVAYEALAIDGRIPATYEVVYGHAWAPLKRGEGRGTRGEGWKAVSVAKRISSPAQGIKEG</sequence>
<dbReference type="HAMAP" id="MF_00835">
    <property type="entry name" value="BioC"/>
    <property type="match status" value="1"/>
</dbReference>
<evidence type="ECO:0000313" key="11">
    <source>
        <dbReference type="Proteomes" id="UP000178885"/>
    </source>
</evidence>
<dbReference type="PANTHER" id="PTHR13090">
    <property type="entry name" value="ARGININE-HYDROXYLASE NDUFAF5, MITOCHONDRIAL"/>
    <property type="match status" value="1"/>
</dbReference>